<evidence type="ECO:0000256" key="7">
    <source>
        <dbReference type="ARBA" id="ARBA00023136"/>
    </source>
</evidence>
<keyword evidence="6 8" id="KW-1133">Transmembrane helix</keyword>
<accession>A0A7X5KNP7</accession>
<feature type="transmembrane region" description="Helical" evidence="8">
    <location>
        <begin position="12"/>
        <end position="39"/>
    </location>
</feature>
<comment type="caution">
    <text evidence="9">The sequence shown here is derived from an EMBL/GenBank/DDBJ whole genome shotgun (WGS) entry which is preliminary data.</text>
</comment>
<dbReference type="InterPro" id="IPR052017">
    <property type="entry name" value="TSUP"/>
</dbReference>
<evidence type="ECO:0000313" key="10">
    <source>
        <dbReference type="Proteomes" id="UP000461585"/>
    </source>
</evidence>
<evidence type="ECO:0000256" key="6">
    <source>
        <dbReference type="ARBA" id="ARBA00022989"/>
    </source>
</evidence>
<feature type="transmembrane region" description="Helical" evidence="8">
    <location>
        <begin position="82"/>
        <end position="100"/>
    </location>
</feature>
<evidence type="ECO:0000313" key="9">
    <source>
        <dbReference type="EMBL" id="NDL68249.1"/>
    </source>
</evidence>
<feature type="transmembrane region" description="Helical" evidence="8">
    <location>
        <begin position="51"/>
        <end position="70"/>
    </location>
</feature>
<evidence type="ECO:0000256" key="5">
    <source>
        <dbReference type="ARBA" id="ARBA00022692"/>
    </source>
</evidence>
<evidence type="ECO:0000256" key="8">
    <source>
        <dbReference type="RuleBase" id="RU363041"/>
    </source>
</evidence>
<reference evidence="9 10" key="1">
    <citation type="submission" date="2020-01" db="EMBL/GenBank/DDBJ databases">
        <title>Anaeroalcalibacter tamaniensis gen. nov., sp. nov., moderately halophilic strictly anaerobic fermenter bacterium from mud volcano of Taman peninsula.</title>
        <authorList>
            <person name="Frolova A."/>
            <person name="Merkel A.Y."/>
            <person name="Slobodkin A.I."/>
        </authorList>
    </citation>
    <scope>NUCLEOTIDE SEQUENCE [LARGE SCALE GENOMIC DNA]</scope>
    <source>
        <strain evidence="9 10">F-3ap</strain>
    </source>
</reference>
<evidence type="ECO:0000256" key="3">
    <source>
        <dbReference type="ARBA" id="ARBA00022448"/>
    </source>
</evidence>
<keyword evidence="10" id="KW-1185">Reference proteome</keyword>
<dbReference type="RefSeq" id="WP_162370973.1">
    <property type="nucleotide sequence ID" value="NZ_JAAEEH010000032.1"/>
</dbReference>
<dbReference type="InterPro" id="IPR002781">
    <property type="entry name" value="TM_pro_TauE-like"/>
</dbReference>
<organism evidence="9 10">
    <name type="scientific">Anaerotalea alkaliphila</name>
    <dbReference type="NCBI Taxonomy" id="2662126"/>
    <lineage>
        <taxon>Bacteria</taxon>
        <taxon>Bacillati</taxon>
        <taxon>Bacillota</taxon>
        <taxon>Clostridia</taxon>
        <taxon>Eubacteriales</taxon>
        <taxon>Anaerotalea</taxon>
    </lineage>
</organism>
<sequence>MGVTDFLGFELWQWAGIAAVALMVGMAKAGISGTVMLAVPLLASVVGGKMSTGMMVSLFIVGDIFAVLFYKQHVDGKIIRRLMGWVAAGILLGLVVGKYIDDQQFKTLLAGIVILILGMIVYMEVRGDKIQVPEKLWVYALTGILCGFTSMIGNMAGPIFNIYLLALGLGKKNFMGTLAVFFFITNLIKLPLQIFFWNNVTLETAGVVLVMVPVVLLGAVIGVRIIRVLNDRIFRRFVLVMTTLAAIRLLLQ</sequence>
<evidence type="ECO:0000256" key="1">
    <source>
        <dbReference type="ARBA" id="ARBA00004651"/>
    </source>
</evidence>
<comment type="similarity">
    <text evidence="2 8">Belongs to the 4-toluene sulfonate uptake permease (TSUP) (TC 2.A.102) family.</text>
</comment>
<feature type="transmembrane region" description="Helical" evidence="8">
    <location>
        <begin position="178"/>
        <end position="198"/>
    </location>
</feature>
<feature type="transmembrane region" description="Helical" evidence="8">
    <location>
        <begin position="204"/>
        <end position="226"/>
    </location>
</feature>
<gene>
    <name evidence="9" type="ORF">GXN74_10895</name>
</gene>
<feature type="transmembrane region" description="Helical" evidence="8">
    <location>
        <begin position="107"/>
        <end position="125"/>
    </location>
</feature>
<keyword evidence="7 8" id="KW-0472">Membrane</keyword>
<dbReference type="Proteomes" id="UP000461585">
    <property type="component" value="Unassembled WGS sequence"/>
</dbReference>
<name>A0A7X5KNP7_9FIRM</name>
<keyword evidence="4 8" id="KW-1003">Cell membrane</keyword>
<protein>
    <recommendedName>
        <fullName evidence="8">Probable membrane transporter protein</fullName>
    </recommendedName>
</protein>
<feature type="transmembrane region" description="Helical" evidence="8">
    <location>
        <begin position="137"/>
        <end position="166"/>
    </location>
</feature>
<dbReference type="AlphaFoldDB" id="A0A7X5KNP7"/>
<proteinExistence type="inferred from homology"/>
<dbReference type="PANTHER" id="PTHR30269">
    <property type="entry name" value="TRANSMEMBRANE PROTEIN YFCA"/>
    <property type="match status" value="1"/>
</dbReference>
<dbReference type="GO" id="GO:0005886">
    <property type="term" value="C:plasma membrane"/>
    <property type="evidence" value="ECO:0007669"/>
    <property type="project" value="UniProtKB-SubCell"/>
</dbReference>
<keyword evidence="5 8" id="KW-0812">Transmembrane</keyword>
<comment type="subcellular location">
    <subcellularLocation>
        <location evidence="1 8">Cell membrane</location>
        <topology evidence="1 8">Multi-pass membrane protein</topology>
    </subcellularLocation>
</comment>
<dbReference type="EMBL" id="JAAEEH010000032">
    <property type="protein sequence ID" value="NDL68249.1"/>
    <property type="molecule type" value="Genomic_DNA"/>
</dbReference>
<evidence type="ECO:0000256" key="4">
    <source>
        <dbReference type="ARBA" id="ARBA00022475"/>
    </source>
</evidence>
<evidence type="ECO:0000256" key="2">
    <source>
        <dbReference type="ARBA" id="ARBA00009142"/>
    </source>
</evidence>
<dbReference type="PANTHER" id="PTHR30269:SF37">
    <property type="entry name" value="MEMBRANE TRANSPORTER PROTEIN"/>
    <property type="match status" value="1"/>
</dbReference>
<keyword evidence="3" id="KW-0813">Transport</keyword>
<dbReference type="Pfam" id="PF01925">
    <property type="entry name" value="TauE"/>
    <property type="match status" value="1"/>
</dbReference>